<dbReference type="AlphaFoldDB" id="A0A1H3XP91"/>
<dbReference type="Proteomes" id="UP000198846">
    <property type="component" value="Unassembled WGS sequence"/>
</dbReference>
<feature type="transmembrane region" description="Helical" evidence="1">
    <location>
        <begin position="80"/>
        <end position="107"/>
    </location>
</feature>
<feature type="transmembrane region" description="Helical" evidence="1">
    <location>
        <begin position="12"/>
        <end position="27"/>
    </location>
</feature>
<dbReference type="InterPro" id="IPR050640">
    <property type="entry name" value="Bact_2-comp_sensor_kinase"/>
</dbReference>
<dbReference type="GO" id="GO:0016020">
    <property type="term" value="C:membrane"/>
    <property type="evidence" value="ECO:0007669"/>
    <property type="project" value="InterPro"/>
</dbReference>
<dbReference type="EMBL" id="FNQK01000005">
    <property type="protein sequence ID" value="SEA01193.1"/>
    <property type="molecule type" value="Genomic_DNA"/>
</dbReference>
<keyword evidence="1" id="KW-0812">Transmembrane</keyword>
<dbReference type="GO" id="GO:0000155">
    <property type="term" value="F:phosphorelay sensor kinase activity"/>
    <property type="evidence" value="ECO:0007669"/>
    <property type="project" value="InterPro"/>
</dbReference>
<protein>
    <recommendedName>
        <fullName evidence="2">Signal transduction histidine kinase internal region domain-containing protein</fullName>
    </recommendedName>
</protein>
<keyword evidence="1" id="KW-0472">Membrane</keyword>
<dbReference type="PANTHER" id="PTHR34220:SF7">
    <property type="entry name" value="SENSOR HISTIDINE KINASE YPDA"/>
    <property type="match status" value="1"/>
</dbReference>
<evidence type="ECO:0000313" key="4">
    <source>
        <dbReference type="Proteomes" id="UP000198846"/>
    </source>
</evidence>
<dbReference type="PANTHER" id="PTHR34220">
    <property type="entry name" value="SENSOR HISTIDINE KINASE YPDA"/>
    <property type="match status" value="1"/>
</dbReference>
<dbReference type="RefSeq" id="WP_092133068.1">
    <property type="nucleotide sequence ID" value="NZ_FNQK01000005.1"/>
</dbReference>
<gene>
    <name evidence="3" type="ORF">SAMN04487990_105109</name>
</gene>
<keyword evidence="1" id="KW-1133">Transmembrane helix</keyword>
<evidence type="ECO:0000313" key="3">
    <source>
        <dbReference type="EMBL" id="SEA01193.1"/>
    </source>
</evidence>
<sequence>MKRLFTFLRIDRYFTLFLFLMSYLLVINSRLRVDHHIISILQPDAPIAQFLGVFIIMILIKLTIDYFQKKNAATSHSAKIYLICFALSFILYLIASNAISLAIAIGFDTVSRNFNQQTLVLTNLGRAVDFALFGSLYLAYLFLKDNRDYKNQIHAYDKALSSSVIQQLKAQLNPHFLFNNLNTLDELIEEDPTLASAFLHHFSELYRYALDTSEKKLVPLHEEIDFVNSYFKLMEHKYRGYYFLNITNEEQSPQVFVPPFCLQLLVENAIEHNLGRSSAPVNISISITDKIIVSNTKTPKKTTKKTGGRALKNLSTQFNLLGGEAIKIEDSETQFIVTLPFITRPTDV</sequence>
<dbReference type="STRING" id="283786.SAMN04487990_105109"/>
<organism evidence="3 4">
    <name type="scientific">Bizionia paragorgiae</name>
    <dbReference type="NCBI Taxonomy" id="283786"/>
    <lineage>
        <taxon>Bacteria</taxon>
        <taxon>Pseudomonadati</taxon>
        <taxon>Bacteroidota</taxon>
        <taxon>Flavobacteriia</taxon>
        <taxon>Flavobacteriales</taxon>
        <taxon>Flavobacteriaceae</taxon>
        <taxon>Bizionia</taxon>
    </lineage>
</organism>
<proteinExistence type="predicted"/>
<accession>A0A1H3XP91</accession>
<name>A0A1H3XP91_BIZPA</name>
<evidence type="ECO:0000259" key="2">
    <source>
        <dbReference type="Pfam" id="PF06580"/>
    </source>
</evidence>
<reference evidence="3 4" key="1">
    <citation type="submission" date="2016-10" db="EMBL/GenBank/DDBJ databases">
        <authorList>
            <person name="de Groot N.N."/>
        </authorList>
    </citation>
    <scope>NUCLEOTIDE SEQUENCE [LARGE SCALE GENOMIC DNA]</scope>
    <source>
        <strain evidence="3 4">DSM 23842</strain>
    </source>
</reference>
<feature type="domain" description="Signal transduction histidine kinase internal region" evidence="2">
    <location>
        <begin position="165"/>
        <end position="238"/>
    </location>
</feature>
<evidence type="ECO:0000256" key="1">
    <source>
        <dbReference type="SAM" id="Phobius"/>
    </source>
</evidence>
<dbReference type="InterPro" id="IPR010559">
    <property type="entry name" value="Sig_transdc_His_kin_internal"/>
</dbReference>
<keyword evidence="4" id="KW-1185">Reference proteome</keyword>
<feature type="transmembrane region" description="Helical" evidence="1">
    <location>
        <begin position="47"/>
        <end position="68"/>
    </location>
</feature>
<feature type="transmembrane region" description="Helical" evidence="1">
    <location>
        <begin position="127"/>
        <end position="143"/>
    </location>
</feature>
<dbReference type="OrthoDB" id="9809908at2"/>
<dbReference type="Pfam" id="PF06580">
    <property type="entry name" value="His_kinase"/>
    <property type="match status" value="1"/>
</dbReference>